<evidence type="ECO:0000313" key="11">
    <source>
        <dbReference type="Proteomes" id="UP001285441"/>
    </source>
</evidence>
<name>A0AAE0U3J8_9PEZI</name>
<dbReference type="GO" id="GO:0000776">
    <property type="term" value="C:kinetochore"/>
    <property type="evidence" value="ECO:0007669"/>
    <property type="project" value="TreeGrafter"/>
</dbReference>
<proteinExistence type="inferred from homology"/>
<keyword evidence="7" id="KW-0131">Cell cycle</keyword>
<evidence type="ECO:0000256" key="7">
    <source>
        <dbReference type="ARBA" id="ARBA00023306"/>
    </source>
</evidence>
<keyword evidence="8" id="KW-0175">Coiled coil</keyword>
<accession>A0AAE0U3J8</accession>
<dbReference type="AlphaFoldDB" id="A0AAE0U3J8"/>
<evidence type="ECO:0000313" key="10">
    <source>
        <dbReference type="EMBL" id="KAK3389335.1"/>
    </source>
</evidence>
<evidence type="ECO:0000256" key="4">
    <source>
        <dbReference type="ARBA" id="ARBA00022618"/>
    </source>
</evidence>
<keyword evidence="11" id="KW-1185">Reference proteome</keyword>
<organism evidence="10 11">
    <name type="scientific">Podospora didyma</name>
    <dbReference type="NCBI Taxonomy" id="330526"/>
    <lineage>
        <taxon>Eukaryota</taxon>
        <taxon>Fungi</taxon>
        <taxon>Dikarya</taxon>
        <taxon>Ascomycota</taxon>
        <taxon>Pezizomycotina</taxon>
        <taxon>Sordariomycetes</taxon>
        <taxon>Sordariomycetidae</taxon>
        <taxon>Sordariales</taxon>
        <taxon>Podosporaceae</taxon>
        <taxon>Podospora</taxon>
    </lineage>
</organism>
<dbReference type="PANTHER" id="PTHR23168">
    <property type="entry name" value="MITOTIC SPINDLE ASSEMBLY CHECKPOINT PROTEIN MAD1 MITOTIC ARREST DEFICIENT-LIKE PROTEIN 1"/>
    <property type="match status" value="1"/>
</dbReference>
<reference evidence="10" key="2">
    <citation type="submission" date="2023-06" db="EMBL/GenBank/DDBJ databases">
        <authorList>
            <consortium name="Lawrence Berkeley National Laboratory"/>
            <person name="Haridas S."/>
            <person name="Hensen N."/>
            <person name="Bonometti L."/>
            <person name="Westerberg I."/>
            <person name="Brannstrom I.O."/>
            <person name="Guillou S."/>
            <person name="Cros-Aarteil S."/>
            <person name="Calhoun S."/>
            <person name="Kuo A."/>
            <person name="Mondo S."/>
            <person name="Pangilinan J."/>
            <person name="Riley R."/>
            <person name="LaButti K."/>
            <person name="Andreopoulos B."/>
            <person name="Lipzen A."/>
            <person name="Chen C."/>
            <person name="Yanf M."/>
            <person name="Daum C."/>
            <person name="Ng V."/>
            <person name="Clum A."/>
            <person name="Steindorff A."/>
            <person name="Ohm R."/>
            <person name="Martin F."/>
            <person name="Silar P."/>
            <person name="Natvig D."/>
            <person name="Lalanne C."/>
            <person name="Gautier V."/>
            <person name="Ament-velasquez S.L."/>
            <person name="Kruys A."/>
            <person name="Hutchinson M.I."/>
            <person name="Powell A.J."/>
            <person name="Barry K."/>
            <person name="Miller A.N."/>
            <person name="Grigoriev I.V."/>
            <person name="Debuchy R."/>
            <person name="Gladieux P."/>
            <person name="Thoren M.H."/>
            <person name="Johannesson H."/>
        </authorList>
    </citation>
    <scope>NUCLEOTIDE SEQUENCE</scope>
    <source>
        <strain evidence="10">CBS 232.78</strain>
    </source>
</reference>
<keyword evidence="5" id="KW-0498">Mitosis</keyword>
<evidence type="ECO:0000256" key="6">
    <source>
        <dbReference type="ARBA" id="ARBA00023242"/>
    </source>
</evidence>
<reference evidence="10" key="1">
    <citation type="journal article" date="2023" name="Mol. Phylogenet. Evol.">
        <title>Genome-scale phylogeny and comparative genomics of the fungal order Sordariales.</title>
        <authorList>
            <person name="Hensen N."/>
            <person name="Bonometti L."/>
            <person name="Westerberg I."/>
            <person name="Brannstrom I.O."/>
            <person name="Guillou S."/>
            <person name="Cros-Aarteil S."/>
            <person name="Calhoun S."/>
            <person name="Haridas S."/>
            <person name="Kuo A."/>
            <person name="Mondo S."/>
            <person name="Pangilinan J."/>
            <person name="Riley R."/>
            <person name="LaButti K."/>
            <person name="Andreopoulos B."/>
            <person name="Lipzen A."/>
            <person name="Chen C."/>
            <person name="Yan M."/>
            <person name="Daum C."/>
            <person name="Ng V."/>
            <person name="Clum A."/>
            <person name="Steindorff A."/>
            <person name="Ohm R.A."/>
            <person name="Martin F."/>
            <person name="Silar P."/>
            <person name="Natvig D.O."/>
            <person name="Lalanne C."/>
            <person name="Gautier V."/>
            <person name="Ament-Velasquez S.L."/>
            <person name="Kruys A."/>
            <person name="Hutchinson M.I."/>
            <person name="Powell A.J."/>
            <person name="Barry K."/>
            <person name="Miller A.N."/>
            <person name="Grigoriev I.V."/>
            <person name="Debuchy R."/>
            <person name="Gladieux P."/>
            <person name="Hiltunen Thoren M."/>
            <person name="Johannesson H."/>
        </authorList>
    </citation>
    <scope>NUCLEOTIDE SEQUENCE</scope>
    <source>
        <strain evidence="10">CBS 232.78</strain>
    </source>
</reference>
<dbReference type="Proteomes" id="UP001285441">
    <property type="component" value="Unassembled WGS sequence"/>
</dbReference>
<comment type="caution">
    <text evidence="10">The sequence shown here is derived from an EMBL/GenBank/DDBJ whole genome shotgun (WGS) entry which is preliminary data.</text>
</comment>
<keyword evidence="4" id="KW-0132">Cell division</keyword>
<sequence length="822" mass="92647">MSRTPDVLKPRASDHHLRATMRPFTPHGNARPGDAGRRPSLSGSNPQFRASVGSGVPRPQTVLRDSRFSGARSTMTRPSYDIFTGEPNVNPSSSTMARPSSRQAAAPSGPSTPRGRGRAGTVGSNFTSDSSKENQAPPDAEEYEAQRRHIEELKAELGTLRYQINNYEQEKELSRLQVENEMRDTRRRAEDDFKAKQLAEAEKAKAVRQLESLQFELDELRAEKETQKRELETKTREAQEEARLLQEQLEDLSAAKDEAARMAERETTDLKAKLSAAQRTAHELEQESKTREDVLEKTQSLLAERDDTIGRLEADVLRLKAHTGDAETIAVIKRELTDQVTHMRMLEAKNREQLSELKHLRQVHKAVEIVEEEKRSLQRRLEAAKSVEAELDEERRQRQRLEDERRAWAAYLQSEAGTTNGQVEFDSPEAVAKALIEERLNSATLLERLGSLEPEITDRDNIIKSLENEKAVLHSQIEKLKTAPLPPVTADKARARFERQRALALKEVEYLRAQLKTFDMEDMTMEPESVDQDKIKRVQELEDLVDKYKDEVNTLHAELASLEPAATTNLAQQISISGNKRPREESDGLEAESEQLGQLSRKNRKLQSEFSEMQNAYLLLQKEHEVTAEQLASAKEQLKTRVLSLRSNPTSDFEAVKTATLRALKRENAELLAQIEGQPTMFATVPTSQLAAARREVADAKAETASALKSAARLKQVWTAKSAEFKEAVFSTLGWTVSFMPGGKMRVESIYYPSQTDEHENSIVFDGEKGTMKVGGGPRSAFANRIGDNIKFWVRERGCVPCFLAALTLEFYDEHTRAVRPS</sequence>
<dbReference type="GO" id="GO:0051301">
    <property type="term" value="P:cell division"/>
    <property type="evidence" value="ECO:0007669"/>
    <property type="project" value="UniProtKB-KW"/>
</dbReference>
<dbReference type="Gene3D" id="6.10.250.90">
    <property type="match status" value="1"/>
</dbReference>
<comment type="subcellular location">
    <subcellularLocation>
        <location evidence="1">Nucleus</location>
    </subcellularLocation>
</comment>
<dbReference type="PANTHER" id="PTHR23168:SF0">
    <property type="entry name" value="MITOTIC SPINDLE ASSEMBLY CHECKPOINT PROTEIN MAD1"/>
    <property type="match status" value="1"/>
</dbReference>
<feature type="region of interest" description="Disordered" evidence="9">
    <location>
        <begin position="577"/>
        <end position="604"/>
    </location>
</feature>
<dbReference type="EMBL" id="JAULSW010000002">
    <property type="protein sequence ID" value="KAK3389335.1"/>
    <property type="molecule type" value="Genomic_DNA"/>
</dbReference>
<comment type="similarity">
    <text evidence="2">Belongs to the MAD1 family.</text>
</comment>
<evidence type="ECO:0000256" key="9">
    <source>
        <dbReference type="SAM" id="MobiDB-lite"/>
    </source>
</evidence>
<dbReference type="GO" id="GO:0051315">
    <property type="term" value="P:attachment of mitotic spindle microtubules to kinetochore"/>
    <property type="evidence" value="ECO:0007669"/>
    <property type="project" value="TreeGrafter"/>
</dbReference>
<feature type="region of interest" description="Disordered" evidence="9">
    <location>
        <begin position="274"/>
        <end position="294"/>
    </location>
</feature>
<keyword evidence="6" id="KW-0539">Nucleus</keyword>
<gene>
    <name evidence="10" type="ORF">B0H63DRAFT_499468</name>
</gene>
<feature type="compositionally biased region" description="Basic and acidic residues" evidence="9">
    <location>
        <begin position="1"/>
        <end position="17"/>
    </location>
</feature>
<evidence type="ECO:0000256" key="1">
    <source>
        <dbReference type="ARBA" id="ARBA00004123"/>
    </source>
</evidence>
<protein>
    <recommendedName>
        <fullName evidence="3">Spindle assembly checkpoint component MAD1</fullName>
    </recommendedName>
</protein>
<evidence type="ECO:0000256" key="5">
    <source>
        <dbReference type="ARBA" id="ARBA00022776"/>
    </source>
</evidence>
<feature type="compositionally biased region" description="Polar residues" evidence="9">
    <location>
        <begin position="87"/>
        <end position="96"/>
    </location>
</feature>
<feature type="coiled-coil region" evidence="8">
    <location>
        <begin position="343"/>
        <end position="411"/>
    </location>
</feature>
<feature type="compositionally biased region" description="Low complexity" evidence="9">
    <location>
        <begin position="97"/>
        <end position="111"/>
    </location>
</feature>
<evidence type="ECO:0000256" key="8">
    <source>
        <dbReference type="SAM" id="Coils"/>
    </source>
</evidence>
<dbReference type="GO" id="GO:0005635">
    <property type="term" value="C:nuclear envelope"/>
    <property type="evidence" value="ECO:0007669"/>
    <property type="project" value="TreeGrafter"/>
</dbReference>
<dbReference type="Pfam" id="PF05557">
    <property type="entry name" value="MAD"/>
    <property type="match status" value="1"/>
</dbReference>
<dbReference type="GO" id="GO:0072686">
    <property type="term" value="C:mitotic spindle"/>
    <property type="evidence" value="ECO:0007669"/>
    <property type="project" value="TreeGrafter"/>
</dbReference>
<feature type="region of interest" description="Disordered" evidence="9">
    <location>
        <begin position="1"/>
        <end position="144"/>
    </location>
</feature>
<dbReference type="GO" id="GO:0007094">
    <property type="term" value="P:mitotic spindle assembly checkpoint signaling"/>
    <property type="evidence" value="ECO:0007669"/>
    <property type="project" value="InterPro"/>
</dbReference>
<dbReference type="InterPro" id="IPR008672">
    <property type="entry name" value="Mad1"/>
</dbReference>
<dbReference type="Gene3D" id="3.30.457.60">
    <property type="match status" value="1"/>
</dbReference>
<feature type="coiled-coil region" evidence="8">
    <location>
        <begin position="531"/>
        <end position="558"/>
    </location>
</feature>
<feature type="compositionally biased region" description="Basic and acidic residues" evidence="9">
    <location>
        <begin position="280"/>
        <end position="294"/>
    </location>
</feature>
<evidence type="ECO:0000256" key="3">
    <source>
        <dbReference type="ARBA" id="ARBA00022019"/>
    </source>
</evidence>
<evidence type="ECO:0000256" key="2">
    <source>
        <dbReference type="ARBA" id="ARBA00008029"/>
    </source>
</evidence>